<name>A0AAW0FFR7_9APHY</name>
<proteinExistence type="predicted"/>
<reference evidence="1 2" key="1">
    <citation type="submission" date="2022-09" db="EMBL/GenBank/DDBJ databases">
        <authorList>
            <person name="Palmer J.M."/>
        </authorList>
    </citation>
    <scope>NUCLEOTIDE SEQUENCE [LARGE SCALE GENOMIC DNA]</scope>
    <source>
        <strain evidence="1 2">DSM 7382</strain>
    </source>
</reference>
<protein>
    <submittedName>
        <fullName evidence="1">Uncharacterized protein</fullName>
    </submittedName>
</protein>
<comment type="caution">
    <text evidence="1">The sequence shown here is derived from an EMBL/GenBank/DDBJ whole genome shotgun (WGS) entry which is preliminary data.</text>
</comment>
<dbReference type="AlphaFoldDB" id="A0AAW0FFR7"/>
<gene>
    <name evidence="1" type="ORF">QCA50_018885</name>
</gene>
<sequence length="202" mass="21934">MSSSSLLPASLLQPSTLMYSSGNLSFPPLLLTEEESHYPGVYSAVANAGGTNTHGNLRASIVGIIAAIVVSGVSQFFPHKLLHNSYPFHQTWDYSPSRSRLVCYHGANDSCYDHEKGNFKYEGSPDRQVSGNKNIDEPPQSASIPIIECELRCDLDTWSSSLVIVIDPPPQSIACLRQHKLAVAGGQLWLTVSHDAVHASDE</sequence>
<keyword evidence="2" id="KW-1185">Reference proteome</keyword>
<accession>A0AAW0FFR7</accession>
<evidence type="ECO:0000313" key="1">
    <source>
        <dbReference type="EMBL" id="KAK7678092.1"/>
    </source>
</evidence>
<organism evidence="1 2">
    <name type="scientific">Cerrena zonata</name>
    <dbReference type="NCBI Taxonomy" id="2478898"/>
    <lineage>
        <taxon>Eukaryota</taxon>
        <taxon>Fungi</taxon>
        <taxon>Dikarya</taxon>
        <taxon>Basidiomycota</taxon>
        <taxon>Agaricomycotina</taxon>
        <taxon>Agaricomycetes</taxon>
        <taxon>Polyporales</taxon>
        <taxon>Cerrenaceae</taxon>
        <taxon>Cerrena</taxon>
    </lineage>
</organism>
<dbReference type="EMBL" id="JASBNA010000077">
    <property type="protein sequence ID" value="KAK7678092.1"/>
    <property type="molecule type" value="Genomic_DNA"/>
</dbReference>
<dbReference type="Proteomes" id="UP001385951">
    <property type="component" value="Unassembled WGS sequence"/>
</dbReference>
<evidence type="ECO:0000313" key="2">
    <source>
        <dbReference type="Proteomes" id="UP001385951"/>
    </source>
</evidence>